<dbReference type="PANTHER" id="PTHR33823">
    <property type="entry name" value="RNA POLYMERASE-BINDING TRANSCRIPTION FACTOR DKSA-RELATED"/>
    <property type="match status" value="1"/>
</dbReference>
<evidence type="ECO:0000256" key="1">
    <source>
        <dbReference type="ARBA" id="ARBA00022723"/>
    </source>
</evidence>
<dbReference type="PROSITE" id="PS51128">
    <property type="entry name" value="ZF_DKSA_2"/>
    <property type="match status" value="1"/>
</dbReference>
<evidence type="ECO:0000259" key="5">
    <source>
        <dbReference type="Pfam" id="PF01258"/>
    </source>
</evidence>
<evidence type="ECO:0000313" key="7">
    <source>
        <dbReference type="Proteomes" id="UP000264231"/>
    </source>
</evidence>
<keyword evidence="3" id="KW-0862">Zinc</keyword>
<feature type="zinc finger region" description="dksA C4-type" evidence="4">
    <location>
        <begin position="91"/>
        <end position="115"/>
    </location>
</feature>
<evidence type="ECO:0000256" key="2">
    <source>
        <dbReference type="ARBA" id="ARBA00022771"/>
    </source>
</evidence>
<evidence type="ECO:0000256" key="4">
    <source>
        <dbReference type="PROSITE-ProRule" id="PRU00510"/>
    </source>
</evidence>
<name>A0A172XAG1_BORTU</name>
<dbReference type="AlphaFoldDB" id="A0A172XAG1"/>
<organism evidence="6 7">
    <name type="scientific">Borrelia turicatae</name>
    <dbReference type="NCBI Taxonomy" id="142"/>
    <lineage>
        <taxon>Bacteria</taxon>
        <taxon>Pseudomonadati</taxon>
        <taxon>Spirochaetota</taxon>
        <taxon>Spirochaetia</taxon>
        <taxon>Spirochaetales</taxon>
        <taxon>Borreliaceae</taxon>
        <taxon>Borrelia</taxon>
    </lineage>
</organism>
<accession>A0A172XAG1</accession>
<dbReference type="InterPro" id="IPR037187">
    <property type="entry name" value="DnaK_N"/>
</dbReference>
<protein>
    <submittedName>
        <fullName evidence="6">Molecular chaperone DnaK</fullName>
    </submittedName>
</protein>
<dbReference type="PANTHER" id="PTHR33823:SF4">
    <property type="entry name" value="GENERAL STRESS PROTEIN 16O"/>
    <property type="match status" value="1"/>
</dbReference>
<dbReference type="SUPFAM" id="SSF57716">
    <property type="entry name" value="Glucocorticoid receptor-like (DNA-binding domain)"/>
    <property type="match status" value="1"/>
</dbReference>
<dbReference type="EMBL" id="CP015629">
    <property type="protein sequence ID" value="ANF33664.1"/>
    <property type="molecule type" value="Genomic_DNA"/>
</dbReference>
<dbReference type="Proteomes" id="UP000264231">
    <property type="component" value="Chromosome"/>
</dbReference>
<dbReference type="SUPFAM" id="SSF109635">
    <property type="entry name" value="DnaK suppressor protein DksA, alpha-hairpin domain"/>
    <property type="match status" value="1"/>
</dbReference>
<evidence type="ECO:0000313" key="6">
    <source>
        <dbReference type="EMBL" id="ANF33664.1"/>
    </source>
</evidence>
<sequence>MQKSNFEHEFVEKMRNFLLESKKEILNSIRSVEDSKREIINNDMHLKDIIDIAFDNMDGNNLEALSSVEKKKLHLINQALYRISQNTYGNCLACDKSITRERLVAIPYAFLCISCQTKKEKKGKRSI</sequence>
<dbReference type="InterPro" id="IPR000962">
    <property type="entry name" value="Znf_DskA_TraR"/>
</dbReference>
<keyword evidence="1" id="KW-0479">Metal-binding</keyword>
<dbReference type="Gene3D" id="1.20.120.910">
    <property type="entry name" value="DksA, coiled-coil domain"/>
    <property type="match status" value="1"/>
</dbReference>
<gene>
    <name evidence="6" type="ORF">A7978_00800</name>
</gene>
<feature type="domain" description="Zinc finger DksA/TraR C4-type" evidence="5">
    <location>
        <begin position="87"/>
        <end position="121"/>
    </location>
</feature>
<keyword evidence="2" id="KW-0863">Zinc-finger</keyword>
<dbReference type="OMA" id="IDCKEEI"/>
<dbReference type="RefSeq" id="WP_011772124.1">
    <property type="nucleotide sequence ID" value="NZ_CP015629.1"/>
</dbReference>
<reference evidence="6 7" key="1">
    <citation type="submission" date="2016-05" db="EMBL/GenBank/DDBJ databases">
        <title>Chromosome and linear plasmid sequence of a 2015 human isolate of tick-borne relapsing fever spirochete, Borrelia turicatae.</title>
        <authorList>
            <person name="Kingry L.C."/>
            <person name="Dhwani B."/>
            <person name="Replogle A."/>
            <person name="Sexton C."/>
            <person name="Rowe L."/>
            <person name="Stermole B.M."/>
            <person name="Christensen A.M."/>
            <person name="Schriefer M.E."/>
        </authorList>
    </citation>
    <scope>NUCLEOTIDE SEQUENCE [LARGE SCALE GENOMIC DNA]</scope>
    <source>
        <strain evidence="6 7">BTE5EL</strain>
    </source>
</reference>
<dbReference type="Pfam" id="PF01258">
    <property type="entry name" value="zf-dskA_traR"/>
    <property type="match status" value="1"/>
</dbReference>
<evidence type="ECO:0000256" key="3">
    <source>
        <dbReference type="ARBA" id="ARBA00022833"/>
    </source>
</evidence>
<proteinExistence type="predicted"/>
<dbReference type="GO" id="GO:0008270">
    <property type="term" value="F:zinc ion binding"/>
    <property type="evidence" value="ECO:0007669"/>
    <property type="project" value="UniProtKB-KW"/>
</dbReference>